<feature type="region of interest" description="Disordered" evidence="3">
    <location>
        <begin position="92"/>
        <end position="114"/>
    </location>
</feature>
<feature type="domain" description="RecQ-mediated genome instability protein 1 C-terminal OB-fold" evidence="5">
    <location>
        <begin position="381"/>
        <end position="473"/>
    </location>
</feature>
<dbReference type="Pfam" id="PF16099">
    <property type="entry name" value="RMI1_C"/>
    <property type="match status" value="1"/>
</dbReference>
<feature type="domain" description="RecQ mediated genome instability protein 1 OB-fold" evidence="4">
    <location>
        <begin position="126"/>
        <end position="234"/>
    </location>
</feature>
<evidence type="ECO:0000256" key="1">
    <source>
        <dbReference type="ARBA" id="ARBA00006395"/>
    </source>
</evidence>
<evidence type="ECO:0000256" key="2">
    <source>
        <dbReference type="ARBA" id="ARBA00018987"/>
    </source>
</evidence>
<dbReference type="EMBL" id="JADGIZ020000058">
    <property type="protein sequence ID" value="KAL2912772.1"/>
    <property type="molecule type" value="Genomic_DNA"/>
</dbReference>
<dbReference type="Proteomes" id="UP001527925">
    <property type="component" value="Unassembled WGS sequence"/>
</dbReference>
<evidence type="ECO:0000259" key="4">
    <source>
        <dbReference type="Pfam" id="PF08585"/>
    </source>
</evidence>
<comment type="caution">
    <text evidence="6">The sequence shown here is derived from an EMBL/GenBank/DDBJ whole genome shotgun (WGS) entry which is preliminary data.</text>
</comment>
<protein>
    <recommendedName>
        <fullName evidence="2">RecQ-mediated genome instability protein 1</fullName>
    </recommendedName>
</protein>
<dbReference type="PANTHER" id="PTHR14790">
    <property type="entry name" value="RECQ-MEDIATED GENOME INSTABILITY PROTEIN 1 RMI1"/>
    <property type="match status" value="1"/>
</dbReference>
<dbReference type="InterPro" id="IPR042470">
    <property type="entry name" value="RMI1_N_C_sf"/>
</dbReference>
<organism evidence="6 7">
    <name type="scientific">Polyrhizophydium stewartii</name>
    <dbReference type="NCBI Taxonomy" id="2732419"/>
    <lineage>
        <taxon>Eukaryota</taxon>
        <taxon>Fungi</taxon>
        <taxon>Fungi incertae sedis</taxon>
        <taxon>Chytridiomycota</taxon>
        <taxon>Chytridiomycota incertae sedis</taxon>
        <taxon>Chytridiomycetes</taxon>
        <taxon>Rhizophydiales</taxon>
        <taxon>Rhizophydiales incertae sedis</taxon>
        <taxon>Polyrhizophydium</taxon>
    </lineage>
</organism>
<dbReference type="Pfam" id="PF08585">
    <property type="entry name" value="RMI1_N_C"/>
    <property type="match status" value="1"/>
</dbReference>
<proteinExistence type="inferred from homology"/>
<reference evidence="6 7" key="1">
    <citation type="submission" date="2023-09" db="EMBL/GenBank/DDBJ databases">
        <title>Pangenome analysis of Batrachochytrium dendrobatidis and related Chytrids.</title>
        <authorList>
            <person name="Yacoub M.N."/>
            <person name="Stajich J.E."/>
            <person name="James T.Y."/>
        </authorList>
    </citation>
    <scope>NUCLEOTIDE SEQUENCE [LARGE SCALE GENOMIC DNA]</scope>
    <source>
        <strain evidence="6 7">JEL0888</strain>
    </source>
</reference>
<name>A0ABR4MZR2_9FUNG</name>
<comment type="similarity">
    <text evidence="1">Belongs to the RMI1 family.</text>
</comment>
<evidence type="ECO:0000256" key="3">
    <source>
        <dbReference type="SAM" id="MobiDB-lite"/>
    </source>
</evidence>
<accession>A0ABR4MZR2</accession>
<evidence type="ECO:0000313" key="7">
    <source>
        <dbReference type="Proteomes" id="UP001527925"/>
    </source>
</evidence>
<evidence type="ECO:0000313" key="6">
    <source>
        <dbReference type="EMBL" id="KAL2912772.1"/>
    </source>
</evidence>
<sequence>MDSADGDVAAALAAAQPLLADLNLLGLHPEWATQCMAYVRESAAHLPVGQLAPLFLEQVLFSDLADMAVHPSPSSLPPGIAAAHNAVLAPAQDGRPAAGTPQHRARPGVPSSAPAPAHLAAGSLGFFLQVVDIAEVGVASNQLLDAIRERKPKRGEPPPAGELVLQRKMLRLTLSDGMQTCSAMEYAPIPDLTLTSERGIKVFVSNVLIRRGVLLLTPENTRLLGGSVAEWNQHVPLDRVEQQMMRKLNAEGTRTARRNRTGTFDGFAEDMDDDMDDFQDFPPGVLQRMQSPASQMVTPPKRMRLEHGGMVGSESGPTPTRTQATSHALSAATLQQPTESTPLRQTHEQYSMQDPSGHEAATLVADDFDEDFDEISILNPKATIQDVVQVRAHIKSWDKLTVTKEGFDLGIELADDTSSCRVAASHDFVRGWLGMEPQQMKAARATPEGTRKLAEALKALYKELGSMRGLFTLLLIGGRTAGVADIIAVDAG</sequence>
<dbReference type="InterPro" id="IPR032199">
    <property type="entry name" value="RMI1_C"/>
</dbReference>
<evidence type="ECO:0000259" key="5">
    <source>
        <dbReference type="Pfam" id="PF16099"/>
    </source>
</evidence>
<dbReference type="Gene3D" id="2.40.50.770">
    <property type="entry name" value="RecQ-mediated genome instability protein Rmi1, C-terminal domain"/>
    <property type="match status" value="1"/>
</dbReference>
<dbReference type="PANTHER" id="PTHR14790:SF15">
    <property type="entry name" value="RECQ-MEDIATED GENOME INSTABILITY PROTEIN 1"/>
    <property type="match status" value="1"/>
</dbReference>
<keyword evidence="7" id="KW-1185">Reference proteome</keyword>
<dbReference type="InterPro" id="IPR013894">
    <property type="entry name" value="RMI1_OB"/>
</dbReference>
<gene>
    <name evidence="6" type="ORF">HK105_207764</name>
</gene>